<dbReference type="InterPro" id="IPR011006">
    <property type="entry name" value="CheY-like_superfamily"/>
</dbReference>
<proteinExistence type="predicted"/>
<dbReference type="Proteomes" id="UP000677537">
    <property type="component" value="Unassembled WGS sequence"/>
</dbReference>
<dbReference type="PROSITE" id="PS50110">
    <property type="entry name" value="RESPONSE_REGULATORY"/>
    <property type="match status" value="1"/>
</dbReference>
<dbReference type="PANTHER" id="PTHR42872:SF6">
    <property type="entry name" value="PROTEIN-GLUTAMATE METHYLESTERASE_PROTEIN-GLUTAMINE GLUTAMINASE"/>
    <property type="match status" value="1"/>
</dbReference>
<gene>
    <name evidence="3" type="ORF">J5Y10_11710</name>
</gene>
<dbReference type="CDD" id="cd17541">
    <property type="entry name" value="REC_CheB-like"/>
    <property type="match status" value="1"/>
</dbReference>
<dbReference type="InterPro" id="IPR001789">
    <property type="entry name" value="Sig_transdc_resp-reg_receiver"/>
</dbReference>
<name>A0A940MYC2_9PROT</name>
<organism evidence="3 4">
    <name type="scientific">Roseomonas indoligenes</name>
    <dbReference type="NCBI Taxonomy" id="2820811"/>
    <lineage>
        <taxon>Bacteria</taxon>
        <taxon>Pseudomonadati</taxon>
        <taxon>Pseudomonadota</taxon>
        <taxon>Alphaproteobacteria</taxon>
        <taxon>Acetobacterales</taxon>
        <taxon>Roseomonadaceae</taxon>
        <taxon>Roseomonas</taxon>
    </lineage>
</organism>
<evidence type="ECO:0000313" key="4">
    <source>
        <dbReference type="Proteomes" id="UP000677537"/>
    </source>
</evidence>
<protein>
    <submittedName>
        <fullName evidence="3">Response regulator</fullName>
    </submittedName>
</protein>
<reference evidence="3" key="1">
    <citation type="submission" date="2021-03" db="EMBL/GenBank/DDBJ databases">
        <authorList>
            <person name="So Y."/>
        </authorList>
    </citation>
    <scope>NUCLEOTIDE SEQUENCE</scope>
    <source>
        <strain evidence="3">SG15</strain>
    </source>
</reference>
<accession>A0A940MYC2</accession>
<feature type="domain" description="Response regulatory" evidence="2">
    <location>
        <begin position="102"/>
        <end position="219"/>
    </location>
</feature>
<dbReference type="RefSeq" id="WP_209373771.1">
    <property type="nucleotide sequence ID" value="NZ_JAGIZA010000006.1"/>
</dbReference>
<sequence length="237" mass="24224">MSLDPEILAFFLPEWEEATTRLAGAPDEATQRRALDAMGALASGAEIGSLNAALRALEPLPEPFDAPATAAALTAHARAVVAAGEDRPFGAPAAPPAGPVIRTLVVDDSAMMRRLVRESLSADPAFAVVAEAADGREALARIAEDAPDLIMLDIEMPVLDGLGVLRDWALRGTGAVVVVSSAAVPGGEVAAEARRLGACTVVGKPSGAFSPDLGERQGEAIRRAARKAAGLPVEAAP</sequence>
<dbReference type="Gene3D" id="3.40.50.2300">
    <property type="match status" value="1"/>
</dbReference>
<evidence type="ECO:0000313" key="3">
    <source>
        <dbReference type="EMBL" id="MBP0493442.1"/>
    </source>
</evidence>
<keyword evidence="1" id="KW-0597">Phosphoprotein</keyword>
<evidence type="ECO:0000259" key="2">
    <source>
        <dbReference type="PROSITE" id="PS50110"/>
    </source>
</evidence>
<comment type="caution">
    <text evidence="3">The sequence shown here is derived from an EMBL/GenBank/DDBJ whole genome shotgun (WGS) entry which is preliminary data.</text>
</comment>
<evidence type="ECO:0000256" key="1">
    <source>
        <dbReference type="PROSITE-ProRule" id="PRU00169"/>
    </source>
</evidence>
<dbReference type="Pfam" id="PF00072">
    <property type="entry name" value="Response_reg"/>
    <property type="match status" value="1"/>
</dbReference>
<dbReference type="GO" id="GO:0000160">
    <property type="term" value="P:phosphorelay signal transduction system"/>
    <property type="evidence" value="ECO:0007669"/>
    <property type="project" value="InterPro"/>
</dbReference>
<feature type="modified residue" description="4-aspartylphosphate" evidence="1">
    <location>
        <position position="153"/>
    </location>
</feature>
<dbReference type="SMART" id="SM00448">
    <property type="entry name" value="REC"/>
    <property type="match status" value="1"/>
</dbReference>
<dbReference type="AlphaFoldDB" id="A0A940MYC2"/>
<dbReference type="EMBL" id="JAGIZA010000006">
    <property type="protein sequence ID" value="MBP0493442.1"/>
    <property type="molecule type" value="Genomic_DNA"/>
</dbReference>
<dbReference type="SUPFAM" id="SSF52172">
    <property type="entry name" value="CheY-like"/>
    <property type="match status" value="1"/>
</dbReference>
<keyword evidence="4" id="KW-1185">Reference proteome</keyword>
<dbReference type="PANTHER" id="PTHR42872">
    <property type="entry name" value="PROTEIN-GLUTAMATE METHYLESTERASE/PROTEIN-GLUTAMINE GLUTAMINASE"/>
    <property type="match status" value="1"/>
</dbReference>